<accession>A0ABD2JQQ7</accession>
<evidence type="ECO:0000256" key="1">
    <source>
        <dbReference type="SAM" id="MobiDB-lite"/>
    </source>
</evidence>
<feature type="compositionally biased region" description="Basic residues" evidence="1">
    <location>
        <begin position="76"/>
        <end position="89"/>
    </location>
</feature>
<reference evidence="2 3" key="1">
    <citation type="submission" date="2024-10" db="EMBL/GenBank/DDBJ databases">
        <authorList>
            <person name="Kim D."/>
        </authorList>
    </citation>
    <scope>NUCLEOTIDE SEQUENCE [LARGE SCALE GENOMIC DNA]</scope>
    <source>
        <strain evidence="2">Taebaek</strain>
    </source>
</reference>
<organism evidence="2 3">
    <name type="scientific">Heterodera schachtii</name>
    <name type="common">Sugarbeet cyst nematode worm</name>
    <name type="synonym">Tylenchus schachtii</name>
    <dbReference type="NCBI Taxonomy" id="97005"/>
    <lineage>
        <taxon>Eukaryota</taxon>
        <taxon>Metazoa</taxon>
        <taxon>Ecdysozoa</taxon>
        <taxon>Nematoda</taxon>
        <taxon>Chromadorea</taxon>
        <taxon>Rhabditida</taxon>
        <taxon>Tylenchina</taxon>
        <taxon>Tylenchomorpha</taxon>
        <taxon>Tylenchoidea</taxon>
        <taxon>Heteroderidae</taxon>
        <taxon>Heteroderinae</taxon>
        <taxon>Heterodera</taxon>
    </lineage>
</organism>
<feature type="compositionally biased region" description="Basic and acidic residues" evidence="1">
    <location>
        <begin position="152"/>
        <end position="161"/>
    </location>
</feature>
<name>A0ABD2JQQ7_HETSC</name>
<dbReference type="Proteomes" id="UP001620645">
    <property type="component" value="Unassembled WGS sequence"/>
</dbReference>
<dbReference type="AlphaFoldDB" id="A0ABD2JQQ7"/>
<comment type="caution">
    <text evidence="2">The sequence shown here is derived from an EMBL/GenBank/DDBJ whole genome shotgun (WGS) entry which is preliminary data.</text>
</comment>
<gene>
    <name evidence="2" type="ORF">niasHS_004993</name>
</gene>
<evidence type="ECO:0000313" key="3">
    <source>
        <dbReference type="Proteomes" id="UP001620645"/>
    </source>
</evidence>
<evidence type="ECO:0000313" key="2">
    <source>
        <dbReference type="EMBL" id="KAL3092966.1"/>
    </source>
</evidence>
<feature type="compositionally biased region" description="Pro residues" evidence="1">
    <location>
        <begin position="44"/>
        <end position="54"/>
    </location>
</feature>
<feature type="region of interest" description="Disordered" evidence="1">
    <location>
        <begin position="19"/>
        <end position="112"/>
    </location>
</feature>
<dbReference type="EMBL" id="JBICCN010000115">
    <property type="protein sequence ID" value="KAL3092966.1"/>
    <property type="molecule type" value="Genomic_DNA"/>
</dbReference>
<feature type="compositionally biased region" description="Low complexity" evidence="1">
    <location>
        <begin position="33"/>
        <end position="43"/>
    </location>
</feature>
<keyword evidence="3" id="KW-1185">Reference proteome</keyword>
<sequence length="176" mass="19052">MAQNTPYYYNQMPYNQVPYNQAPYNHPPPQPNNVPNYGYVANPQAPPAIAPPGPAIATSPAINAGAGPADATSPAHPKHTPYHRRKGQKPKNAGFIQQQKSANAEARVKSPGSDGLLTSMLTELTTLKSQFTLYFDFIKSQSDSNPDDVPEKEDGQKKDDGQEKEDGELDGDKSSA</sequence>
<feature type="region of interest" description="Disordered" evidence="1">
    <location>
        <begin position="140"/>
        <end position="176"/>
    </location>
</feature>
<protein>
    <submittedName>
        <fullName evidence="2">Uncharacterized protein</fullName>
    </submittedName>
</protein>
<proteinExistence type="predicted"/>